<gene>
    <name evidence="2" type="ORF">BO71DRAFT_331382</name>
</gene>
<name>A0A319DUN2_9EURO</name>
<evidence type="ECO:0000259" key="1">
    <source>
        <dbReference type="Pfam" id="PF05199"/>
    </source>
</evidence>
<feature type="domain" description="Glucose-methanol-choline oxidoreductase C-terminal" evidence="1">
    <location>
        <begin position="5"/>
        <end position="52"/>
    </location>
</feature>
<evidence type="ECO:0000313" key="2">
    <source>
        <dbReference type="EMBL" id="PYH91808.1"/>
    </source>
</evidence>
<dbReference type="Pfam" id="PF05199">
    <property type="entry name" value="GMC_oxred_C"/>
    <property type="match status" value="1"/>
</dbReference>
<dbReference type="STRING" id="1448320.A0A319DUN2"/>
<protein>
    <recommendedName>
        <fullName evidence="1">Glucose-methanol-choline oxidoreductase C-terminal domain-containing protein</fullName>
    </recommendedName>
</protein>
<dbReference type="SUPFAM" id="SSF51905">
    <property type="entry name" value="FAD/NAD(P)-binding domain"/>
    <property type="match status" value="1"/>
</dbReference>
<dbReference type="Proteomes" id="UP000247810">
    <property type="component" value="Unassembled WGS sequence"/>
</dbReference>
<sequence>IRDATFCHPAGSVAMGKAVDTILRAKGVDGLRVVDASVLPLSVRGHYQAVVYGGYSVRLSCPE</sequence>
<dbReference type="EMBL" id="KZ825933">
    <property type="protein sequence ID" value="PYH91808.1"/>
    <property type="molecule type" value="Genomic_DNA"/>
</dbReference>
<proteinExistence type="predicted"/>
<reference evidence="2 3" key="1">
    <citation type="submission" date="2018-02" db="EMBL/GenBank/DDBJ databases">
        <title>The genomes of Aspergillus section Nigri reveals drivers in fungal speciation.</title>
        <authorList>
            <consortium name="DOE Joint Genome Institute"/>
            <person name="Vesth T.C."/>
            <person name="Nybo J."/>
            <person name="Theobald S."/>
            <person name="Brandl J."/>
            <person name="Frisvad J.C."/>
            <person name="Nielsen K.F."/>
            <person name="Lyhne E.K."/>
            <person name="Kogle M.E."/>
            <person name="Kuo A."/>
            <person name="Riley R."/>
            <person name="Clum A."/>
            <person name="Nolan M."/>
            <person name="Lipzen A."/>
            <person name="Salamov A."/>
            <person name="Henrissat B."/>
            <person name="Wiebenga A."/>
            <person name="De vries R.P."/>
            <person name="Grigoriev I.V."/>
            <person name="Mortensen U.H."/>
            <person name="Andersen M.R."/>
            <person name="Baker S.E."/>
        </authorList>
    </citation>
    <scope>NUCLEOTIDE SEQUENCE [LARGE SCALE GENOMIC DNA]</scope>
    <source>
        <strain evidence="2 3">CBS 707.79</strain>
    </source>
</reference>
<dbReference type="VEuPathDB" id="FungiDB:BO71DRAFT_331382"/>
<dbReference type="InterPro" id="IPR036188">
    <property type="entry name" value="FAD/NAD-bd_sf"/>
</dbReference>
<dbReference type="AlphaFoldDB" id="A0A319DUN2"/>
<organism evidence="2 3">
    <name type="scientific">Aspergillus ellipticus CBS 707.79</name>
    <dbReference type="NCBI Taxonomy" id="1448320"/>
    <lineage>
        <taxon>Eukaryota</taxon>
        <taxon>Fungi</taxon>
        <taxon>Dikarya</taxon>
        <taxon>Ascomycota</taxon>
        <taxon>Pezizomycotina</taxon>
        <taxon>Eurotiomycetes</taxon>
        <taxon>Eurotiomycetidae</taxon>
        <taxon>Eurotiales</taxon>
        <taxon>Aspergillaceae</taxon>
        <taxon>Aspergillus</taxon>
        <taxon>Aspergillus subgen. Circumdati</taxon>
    </lineage>
</organism>
<dbReference type="Gene3D" id="3.50.50.60">
    <property type="entry name" value="FAD/NAD(P)-binding domain"/>
    <property type="match status" value="1"/>
</dbReference>
<dbReference type="OrthoDB" id="4506113at2759"/>
<accession>A0A319DUN2</accession>
<feature type="non-terminal residue" evidence="2">
    <location>
        <position position="1"/>
    </location>
</feature>
<dbReference type="GO" id="GO:0016614">
    <property type="term" value="F:oxidoreductase activity, acting on CH-OH group of donors"/>
    <property type="evidence" value="ECO:0007669"/>
    <property type="project" value="InterPro"/>
</dbReference>
<keyword evidence="3" id="KW-1185">Reference proteome</keyword>
<evidence type="ECO:0000313" key="3">
    <source>
        <dbReference type="Proteomes" id="UP000247810"/>
    </source>
</evidence>
<dbReference type="InterPro" id="IPR007867">
    <property type="entry name" value="GMC_OxRtase_C"/>
</dbReference>